<sequence length="255" mass="27610">MAGAGSVTDSPTARTSAVVLEWLEQELRAGSIKVGDKLPGERVLAEQFGISRPSVREAVRVLDAMGLVRTAAGSGPRAGAIVISEPSAALTWALRMHVATQALPVADIVSTRLLLETGAARRARGPHGKTGEEAQQILHRAGELLDRMDSPDLPAEDFHHLDAEFHVLLSTLGGNVVVETMMKSLREATVGYVQETVAGRRDWDEVRARLQQQHRQILASYTAADTEATVAALREHILWFSSLALEDEEQDAIVE</sequence>
<dbReference type="PROSITE" id="PS50949">
    <property type="entry name" value="HTH_GNTR"/>
    <property type="match status" value="1"/>
</dbReference>
<protein>
    <submittedName>
        <fullName evidence="5">FadR family transcriptional regulator</fullName>
    </submittedName>
</protein>
<dbReference type="PANTHER" id="PTHR43537:SF24">
    <property type="entry name" value="GLUCONATE OPERON TRANSCRIPTIONAL REPRESSOR"/>
    <property type="match status" value="1"/>
</dbReference>
<dbReference type="Gene3D" id="1.20.120.530">
    <property type="entry name" value="GntR ligand-binding domain-like"/>
    <property type="match status" value="1"/>
</dbReference>
<dbReference type="Gene3D" id="1.10.10.10">
    <property type="entry name" value="Winged helix-like DNA-binding domain superfamily/Winged helix DNA-binding domain"/>
    <property type="match status" value="1"/>
</dbReference>
<reference evidence="5 6" key="1">
    <citation type="submission" date="2019-03" db="EMBL/GenBank/DDBJ databases">
        <title>Reclassification of Micrococcus aloeverae and Micrococcus yunnanensis as later heterotypic synonyms of Micrococcus luteus.</title>
        <authorList>
            <person name="Huang C.-H."/>
        </authorList>
    </citation>
    <scope>NUCLEOTIDE SEQUENCE [LARGE SCALE GENOMIC DNA]</scope>
    <source>
        <strain evidence="5 6">BCRC 12151</strain>
    </source>
</reference>
<keyword evidence="1" id="KW-0805">Transcription regulation</keyword>
<dbReference type="PRINTS" id="PR00035">
    <property type="entry name" value="HTHGNTR"/>
</dbReference>
<evidence type="ECO:0000256" key="1">
    <source>
        <dbReference type="ARBA" id="ARBA00023015"/>
    </source>
</evidence>
<evidence type="ECO:0000313" key="5">
    <source>
        <dbReference type="EMBL" id="TFH98815.1"/>
    </source>
</evidence>
<dbReference type="SMART" id="SM00345">
    <property type="entry name" value="HTH_GNTR"/>
    <property type="match status" value="1"/>
</dbReference>
<dbReference type="SMART" id="SM00895">
    <property type="entry name" value="FCD"/>
    <property type="match status" value="1"/>
</dbReference>
<gene>
    <name evidence="5" type="ORF">E4A49_07560</name>
</gene>
<dbReference type="InterPro" id="IPR008920">
    <property type="entry name" value="TF_FadR/GntR_C"/>
</dbReference>
<evidence type="ECO:0000256" key="2">
    <source>
        <dbReference type="ARBA" id="ARBA00023125"/>
    </source>
</evidence>
<comment type="caution">
    <text evidence="5">The sequence shown here is derived from an EMBL/GenBank/DDBJ whole genome shotgun (WGS) entry which is preliminary data.</text>
</comment>
<evidence type="ECO:0000313" key="6">
    <source>
        <dbReference type="Proteomes" id="UP000297477"/>
    </source>
</evidence>
<keyword evidence="6" id="KW-1185">Reference proteome</keyword>
<feature type="domain" description="HTH gntR-type" evidence="4">
    <location>
        <begin position="13"/>
        <end position="85"/>
    </location>
</feature>
<dbReference type="InterPro" id="IPR036390">
    <property type="entry name" value="WH_DNA-bd_sf"/>
</dbReference>
<dbReference type="InterPro" id="IPR000524">
    <property type="entry name" value="Tscrpt_reg_HTH_GntR"/>
</dbReference>
<dbReference type="InterPro" id="IPR036388">
    <property type="entry name" value="WH-like_DNA-bd_sf"/>
</dbReference>
<dbReference type="Pfam" id="PF07729">
    <property type="entry name" value="FCD"/>
    <property type="match status" value="1"/>
</dbReference>
<dbReference type="CDD" id="cd07377">
    <property type="entry name" value="WHTH_GntR"/>
    <property type="match status" value="1"/>
</dbReference>
<dbReference type="SUPFAM" id="SSF46785">
    <property type="entry name" value="Winged helix' DNA-binding domain"/>
    <property type="match status" value="1"/>
</dbReference>
<evidence type="ECO:0000256" key="3">
    <source>
        <dbReference type="ARBA" id="ARBA00023163"/>
    </source>
</evidence>
<organism evidence="5 6">
    <name type="scientific">Micrococcus lylae</name>
    <dbReference type="NCBI Taxonomy" id="1273"/>
    <lineage>
        <taxon>Bacteria</taxon>
        <taxon>Bacillati</taxon>
        <taxon>Actinomycetota</taxon>
        <taxon>Actinomycetes</taxon>
        <taxon>Micrococcales</taxon>
        <taxon>Micrococcaceae</taxon>
        <taxon>Micrococcus</taxon>
    </lineage>
</organism>
<accession>A0ABY2JYT9</accession>
<proteinExistence type="predicted"/>
<keyword evidence="2" id="KW-0238">DNA-binding</keyword>
<dbReference type="Proteomes" id="UP000297477">
    <property type="component" value="Unassembled WGS sequence"/>
</dbReference>
<name>A0ABY2JYT9_9MICC</name>
<dbReference type="EMBL" id="SPKT01000013">
    <property type="protein sequence ID" value="TFH98815.1"/>
    <property type="molecule type" value="Genomic_DNA"/>
</dbReference>
<dbReference type="InterPro" id="IPR011711">
    <property type="entry name" value="GntR_C"/>
</dbReference>
<dbReference type="SUPFAM" id="SSF48008">
    <property type="entry name" value="GntR ligand-binding domain-like"/>
    <property type="match status" value="1"/>
</dbReference>
<dbReference type="Pfam" id="PF00392">
    <property type="entry name" value="GntR"/>
    <property type="match status" value="1"/>
</dbReference>
<dbReference type="PANTHER" id="PTHR43537">
    <property type="entry name" value="TRANSCRIPTIONAL REGULATOR, GNTR FAMILY"/>
    <property type="match status" value="1"/>
</dbReference>
<keyword evidence="3" id="KW-0804">Transcription</keyword>
<evidence type="ECO:0000259" key="4">
    <source>
        <dbReference type="PROSITE" id="PS50949"/>
    </source>
</evidence>